<keyword evidence="1" id="KW-0812">Transmembrane</keyword>
<proteinExistence type="predicted"/>
<sequence length="92" mass="9609">MTGKANIRALLGGERPDRRERRIQVWAGEFIGNAWMATHGAVAVITFIVFALAAVCAVEAVLGFAPEAPAAGIAVGHWPPPCITLPTGQGFA</sequence>
<reference evidence="2 3" key="1">
    <citation type="submission" date="2020-08" db="EMBL/GenBank/DDBJ databases">
        <title>Sequencing the genomes of 1000 actinobacteria strains.</title>
        <authorList>
            <person name="Klenk H.-P."/>
        </authorList>
    </citation>
    <scope>NUCLEOTIDE SEQUENCE [LARGE SCALE GENOMIC DNA]</scope>
    <source>
        <strain evidence="2 3">DSM 43768</strain>
    </source>
</reference>
<dbReference type="AlphaFoldDB" id="A0A7X0NVT1"/>
<protein>
    <submittedName>
        <fullName evidence="2">Uncharacterized protein</fullName>
    </submittedName>
</protein>
<evidence type="ECO:0000256" key="1">
    <source>
        <dbReference type="SAM" id="Phobius"/>
    </source>
</evidence>
<keyword evidence="1" id="KW-0472">Membrane</keyword>
<accession>A0A7X0NVT1</accession>
<organism evidence="2 3">
    <name type="scientific">Nonomuraea rubra</name>
    <dbReference type="NCBI Taxonomy" id="46180"/>
    <lineage>
        <taxon>Bacteria</taxon>
        <taxon>Bacillati</taxon>
        <taxon>Actinomycetota</taxon>
        <taxon>Actinomycetes</taxon>
        <taxon>Streptosporangiales</taxon>
        <taxon>Streptosporangiaceae</taxon>
        <taxon>Nonomuraea</taxon>
    </lineage>
</organism>
<keyword evidence="3" id="KW-1185">Reference proteome</keyword>
<dbReference type="RefSeq" id="WP_185104755.1">
    <property type="nucleotide sequence ID" value="NZ_JACHMI010000001.1"/>
</dbReference>
<evidence type="ECO:0000313" key="3">
    <source>
        <dbReference type="Proteomes" id="UP000565579"/>
    </source>
</evidence>
<evidence type="ECO:0000313" key="2">
    <source>
        <dbReference type="EMBL" id="MBB6550492.1"/>
    </source>
</evidence>
<comment type="caution">
    <text evidence="2">The sequence shown here is derived from an EMBL/GenBank/DDBJ whole genome shotgun (WGS) entry which is preliminary data.</text>
</comment>
<keyword evidence="1" id="KW-1133">Transmembrane helix</keyword>
<dbReference type="Proteomes" id="UP000565579">
    <property type="component" value="Unassembled WGS sequence"/>
</dbReference>
<feature type="transmembrane region" description="Helical" evidence="1">
    <location>
        <begin position="40"/>
        <end position="62"/>
    </location>
</feature>
<gene>
    <name evidence="2" type="ORF">HD593_005287</name>
</gene>
<name>A0A7X0NVT1_9ACTN</name>
<dbReference type="EMBL" id="JACHMI010000001">
    <property type="protein sequence ID" value="MBB6550492.1"/>
    <property type="molecule type" value="Genomic_DNA"/>
</dbReference>